<comment type="similarity">
    <text evidence="3">Belongs to the WD repeat cdt2 family.</text>
</comment>
<proteinExistence type="inferred from homology"/>
<evidence type="ECO:0000256" key="3">
    <source>
        <dbReference type="ARBA" id="ARBA00038344"/>
    </source>
</evidence>
<organism evidence="4 5">
    <name type="scientific">Mitosporidium daphniae</name>
    <dbReference type="NCBI Taxonomy" id="1485682"/>
    <lineage>
        <taxon>Eukaryota</taxon>
        <taxon>Fungi</taxon>
        <taxon>Fungi incertae sedis</taxon>
        <taxon>Microsporidia</taxon>
        <taxon>Mitosporidium</taxon>
    </lineage>
</organism>
<dbReference type="SMART" id="SM00320">
    <property type="entry name" value="WD40"/>
    <property type="match status" value="2"/>
</dbReference>
<dbReference type="InterPro" id="IPR036322">
    <property type="entry name" value="WD40_repeat_dom_sf"/>
</dbReference>
<dbReference type="GO" id="GO:0043161">
    <property type="term" value="P:proteasome-mediated ubiquitin-dependent protein catabolic process"/>
    <property type="evidence" value="ECO:0007669"/>
    <property type="project" value="TreeGrafter"/>
</dbReference>
<dbReference type="PANTHER" id="PTHR22852:SF0">
    <property type="entry name" value="DENTICLELESS PROTEIN HOMOLOG"/>
    <property type="match status" value="1"/>
</dbReference>
<dbReference type="InterPro" id="IPR001680">
    <property type="entry name" value="WD40_rpt"/>
</dbReference>
<evidence type="ECO:0000313" key="4">
    <source>
        <dbReference type="EMBL" id="KGG53028.1"/>
    </source>
</evidence>
<reference evidence="4 5" key="1">
    <citation type="submission" date="2014-04" db="EMBL/GenBank/DDBJ databases">
        <title>A new species of microsporidia sheds light on the evolution of extreme parasitism.</title>
        <authorList>
            <person name="Haag K.L."/>
            <person name="James T.Y."/>
            <person name="Larsson R."/>
            <person name="Schaer T.M."/>
            <person name="Refardt D."/>
            <person name="Pombert J.-F."/>
            <person name="Ebert D."/>
        </authorList>
    </citation>
    <scope>NUCLEOTIDE SEQUENCE [LARGE SCALE GENOMIC DNA]</scope>
    <source>
        <strain evidence="4 5">UGP3</strain>
        <tissue evidence="4">Spores</tissue>
    </source>
</reference>
<evidence type="ECO:0000256" key="2">
    <source>
        <dbReference type="ARBA" id="ARBA00022786"/>
    </source>
</evidence>
<dbReference type="OrthoDB" id="2096344at2759"/>
<name>A0A098VV84_9MICR</name>
<dbReference type="RefSeq" id="XP_013239464.1">
    <property type="nucleotide sequence ID" value="XM_013384010.1"/>
</dbReference>
<evidence type="ECO:0000313" key="5">
    <source>
        <dbReference type="Proteomes" id="UP000029725"/>
    </source>
</evidence>
<dbReference type="InterPro" id="IPR051865">
    <property type="entry name" value="WD-repeat_CDT2_adapter"/>
</dbReference>
<feature type="non-terminal residue" evidence="4">
    <location>
        <position position="1"/>
    </location>
</feature>
<dbReference type="GO" id="GO:0005634">
    <property type="term" value="C:nucleus"/>
    <property type="evidence" value="ECO:0007669"/>
    <property type="project" value="TreeGrafter"/>
</dbReference>
<comment type="caution">
    <text evidence="4">The sequence shown here is derived from an EMBL/GenBank/DDBJ whole genome shotgun (WGS) entry which is preliminary data.</text>
</comment>
<sequence length="295" mass="32980">YDLAFDLLASNNGNTICVSSEAGAISILNWSEDSIVESHSYKVHSNAIFDLCWSNNDQSISLRQTDVKTGQNLYHGQRLHSNTSVKIVKVSPHKQFATGGRDGQVCIWDSRAAEHCLPLWTVSRPSSKQSSRKILSVMPSESVTSINFCPLNENLLYVSYSSTGKSKTGILLFLPDEKNRGKRVCRIFSLFLDVAFRRRHLFIWHVLCRLETNGSRNVDFFSCNSFSCSSFYVNCDVSPDDKYVLTGSSASGVHIWDQANKLCHIYSSHNSEVSAVAWSKTNPSIVRLKAIIPTQ</sequence>
<dbReference type="Gene3D" id="2.130.10.10">
    <property type="entry name" value="YVTN repeat-like/Quinoprotein amine dehydrogenase"/>
    <property type="match status" value="2"/>
</dbReference>
<dbReference type="AlphaFoldDB" id="A0A098VV84"/>
<dbReference type="SUPFAM" id="SSF50978">
    <property type="entry name" value="WD40 repeat-like"/>
    <property type="match status" value="1"/>
</dbReference>
<dbReference type="GeneID" id="25258084"/>
<dbReference type="Proteomes" id="UP000029725">
    <property type="component" value="Unassembled WGS sequence"/>
</dbReference>
<dbReference type="GO" id="GO:0030674">
    <property type="term" value="F:protein-macromolecule adaptor activity"/>
    <property type="evidence" value="ECO:0007669"/>
    <property type="project" value="TreeGrafter"/>
</dbReference>
<dbReference type="HOGENOM" id="CLU_038595_1_0_1"/>
<accession>A0A098VV84</accession>
<dbReference type="InterPro" id="IPR015943">
    <property type="entry name" value="WD40/YVTN_repeat-like_dom_sf"/>
</dbReference>
<evidence type="ECO:0000256" key="1">
    <source>
        <dbReference type="ARBA" id="ARBA00004906"/>
    </source>
</evidence>
<protein>
    <submittedName>
        <fullName evidence="4">Uncharacterized protein</fullName>
    </submittedName>
</protein>
<dbReference type="VEuPathDB" id="MicrosporidiaDB:DI09_116p40"/>
<keyword evidence="5" id="KW-1185">Reference proteome</keyword>
<dbReference type="PANTHER" id="PTHR22852">
    <property type="entry name" value="LETHAL 2 DENTICLELESS PROTEIN RETINOIC ACID-REGULATED NUCLEAR MATRIX-ASSOCIATED PROTEIN"/>
    <property type="match status" value="1"/>
</dbReference>
<gene>
    <name evidence="4" type="ORF">DI09_116p40</name>
</gene>
<keyword evidence="2" id="KW-0833">Ubl conjugation pathway</keyword>
<dbReference type="EMBL" id="JMKJ01000018">
    <property type="protein sequence ID" value="KGG53028.1"/>
    <property type="molecule type" value="Genomic_DNA"/>
</dbReference>
<comment type="pathway">
    <text evidence="1">Protein modification; protein ubiquitination.</text>
</comment>
<dbReference type="Pfam" id="PF00400">
    <property type="entry name" value="WD40"/>
    <property type="match status" value="2"/>
</dbReference>